<sequence length="43" mass="4814">MPRLSALQCVHVNNTLFAPLCYDELSYDVEISPTEKSCGLNKN</sequence>
<keyword evidence="2" id="KW-1185">Reference proteome</keyword>
<dbReference type="AlphaFoldDB" id="A0A6A4NW96"/>
<protein>
    <submittedName>
        <fullName evidence="1">Uncharacterized protein</fullName>
    </submittedName>
</protein>
<evidence type="ECO:0000313" key="1">
    <source>
        <dbReference type="EMBL" id="KAE9596623.1"/>
    </source>
</evidence>
<gene>
    <name evidence="1" type="ORF">Lalb_Chr16g0378011</name>
</gene>
<organism evidence="1 2">
    <name type="scientific">Lupinus albus</name>
    <name type="common">White lupine</name>
    <name type="synonym">Lupinus termis</name>
    <dbReference type="NCBI Taxonomy" id="3870"/>
    <lineage>
        <taxon>Eukaryota</taxon>
        <taxon>Viridiplantae</taxon>
        <taxon>Streptophyta</taxon>
        <taxon>Embryophyta</taxon>
        <taxon>Tracheophyta</taxon>
        <taxon>Spermatophyta</taxon>
        <taxon>Magnoliopsida</taxon>
        <taxon>eudicotyledons</taxon>
        <taxon>Gunneridae</taxon>
        <taxon>Pentapetalae</taxon>
        <taxon>rosids</taxon>
        <taxon>fabids</taxon>
        <taxon>Fabales</taxon>
        <taxon>Fabaceae</taxon>
        <taxon>Papilionoideae</taxon>
        <taxon>50 kb inversion clade</taxon>
        <taxon>genistoids sensu lato</taxon>
        <taxon>core genistoids</taxon>
        <taxon>Genisteae</taxon>
        <taxon>Lupinus</taxon>
    </lineage>
</organism>
<name>A0A6A4NW96_LUPAL</name>
<proteinExistence type="predicted"/>
<evidence type="ECO:0000313" key="2">
    <source>
        <dbReference type="Proteomes" id="UP000447434"/>
    </source>
</evidence>
<accession>A0A6A4NW96</accession>
<comment type="caution">
    <text evidence="1">The sequence shown here is derived from an EMBL/GenBank/DDBJ whole genome shotgun (WGS) entry which is preliminary data.</text>
</comment>
<dbReference type="EMBL" id="WOCE01000016">
    <property type="protein sequence ID" value="KAE9596623.1"/>
    <property type="molecule type" value="Genomic_DNA"/>
</dbReference>
<reference evidence="2" key="1">
    <citation type="journal article" date="2020" name="Nat. Commun.">
        <title>Genome sequence of the cluster root forming white lupin.</title>
        <authorList>
            <person name="Hufnagel B."/>
            <person name="Marques A."/>
            <person name="Soriano A."/>
            <person name="Marques L."/>
            <person name="Divol F."/>
            <person name="Doumas P."/>
            <person name="Sallet E."/>
            <person name="Mancinotti D."/>
            <person name="Carrere S."/>
            <person name="Marande W."/>
            <person name="Arribat S."/>
            <person name="Keller J."/>
            <person name="Huneau C."/>
            <person name="Blein T."/>
            <person name="Aime D."/>
            <person name="Laguerre M."/>
            <person name="Taylor J."/>
            <person name="Schubert V."/>
            <person name="Nelson M."/>
            <person name="Geu-Flores F."/>
            <person name="Crespi M."/>
            <person name="Gallardo-Guerrero K."/>
            <person name="Delaux P.-M."/>
            <person name="Salse J."/>
            <person name="Berges H."/>
            <person name="Guyot R."/>
            <person name="Gouzy J."/>
            <person name="Peret B."/>
        </authorList>
    </citation>
    <scope>NUCLEOTIDE SEQUENCE [LARGE SCALE GENOMIC DNA]</scope>
    <source>
        <strain evidence="2">cv. Amiga</strain>
    </source>
</reference>
<dbReference type="Proteomes" id="UP000447434">
    <property type="component" value="Chromosome 16"/>
</dbReference>